<feature type="transmembrane region" description="Helical" evidence="5">
    <location>
        <begin position="344"/>
        <end position="364"/>
    </location>
</feature>
<feature type="transmembrane region" description="Helical" evidence="5">
    <location>
        <begin position="376"/>
        <end position="397"/>
    </location>
</feature>
<comment type="subcellular location">
    <subcellularLocation>
        <location evidence="1">Membrane</location>
        <topology evidence="1">Multi-pass membrane protein</topology>
    </subcellularLocation>
</comment>
<dbReference type="OrthoDB" id="5240734at2"/>
<keyword evidence="2 5" id="KW-0812">Transmembrane</keyword>
<dbReference type="GO" id="GO:0016020">
    <property type="term" value="C:membrane"/>
    <property type="evidence" value="ECO:0007669"/>
    <property type="project" value="UniProtKB-SubCell"/>
</dbReference>
<gene>
    <name evidence="6" type="ordered locus">Gbem_3446</name>
</gene>
<dbReference type="CDD" id="cd13128">
    <property type="entry name" value="MATE_Wzx_like"/>
    <property type="match status" value="1"/>
</dbReference>
<evidence type="ECO:0000256" key="3">
    <source>
        <dbReference type="ARBA" id="ARBA00022989"/>
    </source>
</evidence>
<name>B5EBE7_CITBB</name>
<organism evidence="6 7">
    <name type="scientific">Citrifermentans bemidjiense (strain ATCC BAA-1014 / DSM 16622 / JCM 12645 / Bem)</name>
    <name type="common">Geobacter bemidjiensis</name>
    <dbReference type="NCBI Taxonomy" id="404380"/>
    <lineage>
        <taxon>Bacteria</taxon>
        <taxon>Pseudomonadati</taxon>
        <taxon>Thermodesulfobacteriota</taxon>
        <taxon>Desulfuromonadia</taxon>
        <taxon>Geobacterales</taxon>
        <taxon>Geobacteraceae</taxon>
        <taxon>Citrifermentans</taxon>
    </lineage>
</organism>
<proteinExistence type="predicted"/>
<dbReference type="STRING" id="404380.Gbem_3446"/>
<dbReference type="EMBL" id="CP001124">
    <property type="protein sequence ID" value="ACH40439.1"/>
    <property type="molecule type" value="Genomic_DNA"/>
</dbReference>
<feature type="transmembrane region" description="Helical" evidence="5">
    <location>
        <begin position="190"/>
        <end position="211"/>
    </location>
</feature>
<evidence type="ECO:0000256" key="1">
    <source>
        <dbReference type="ARBA" id="ARBA00004141"/>
    </source>
</evidence>
<feature type="transmembrane region" description="Helical" evidence="5">
    <location>
        <begin position="271"/>
        <end position="290"/>
    </location>
</feature>
<protein>
    <submittedName>
        <fullName evidence="6">Undecaprenyl-diphospho-oligosaccharide flippase</fullName>
    </submittedName>
</protein>
<dbReference type="HOGENOM" id="CLU_022017_6_3_7"/>
<feature type="transmembrane region" description="Helical" evidence="5">
    <location>
        <begin position="131"/>
        <end position="151"/>
    </location>
</feature>
<feature type="transmembrane region" description="Helical" evidence="5">
    <location>
        <begin position="231"/>
        <end position="251"/>
    </location>
</feature>
<evidence type="ECO:0000313" key="6">
    <source>
        <dbReference type="EMBL" id="ACH40439.1"/>
    </source>
</evidence>
<feature type="transmembrane region" description="Helical" evidence="5">
    <location>
        <begin position="106"/>
        <end position="125"/>
    </location>
</feature>
<reference evidence="6 7" key="1">
    <citation type="submission" date="2008-07" db="EMBL/GenBank/DDBJ databases">
        <title>Complete sequence of Geobacter bemidjiensis BEM.</title>
        <authorList>
            <consortium name="US DOE Joint Genome Institute"/>
            <person name="Lucas S."/>
            <person name="Copeland A."/>
            <person name="Lapidus A."/>
            <person name="Glavina del Rio T."/>
            <person name="Dalin E."/>
            <person name="Tice H."/>
            <person name="Bruce D."/>
            <person name="Goodwin L."/>
            <person name="Pitluck S."/>
            <person name="Kiss H."/>
            <person name="Brettin T."/>
            <person name="Detter J.C."/>
            <person name="Han C."/>
            <person name="Kuske C.R."/>
            <person name="Schmutz J."/>
            <person name="Larimer F."/>
            <person name="Land M."/>
            <person name="Hauser L."/>
            <person name="Kyrpides N."/>
            <person name="Lykidis A."/>
            <person name="Lovley D."/>
            <person name="Richardson P."/>
        </authorList>
    </citation>
    <scope>NUCLEOTIDE SEQUENCE [LARGE SCALE GENOMIC DNA]</scope>
    <source>
        <strain evidence="7">ATCC BAA-1014 / DSM 16622 / JCM 12645 / Bem</strain>
    </source>
</reference>
<evidence type="ECO:0000256" key="2">
    <source>
        <dbReference type="ARBA" id="ARBA00022692"/>
    </source>
</evidence>
<dbReference type="PANTHER" id="PTHR43424">
    <property type="entry name" value="LOCUS PUTATIVE PROTEIN 1-RELATED"/>
    <property type="match status" value="1"/>
</dbReference>
<dbReference type="Proteomes" id="UP000008825">
    <property type="component" value="Chromosome"/>
</dbReference>
<dbReference type="InterPro" id="IPR002797">
    <property type="entry name" value="Polysacc_synth"/>
</dbReference>
<evidence type="ECO:0000256" key="5">
    <source>
        <dbReference type="SAM" id="Phobius"/>
    </source>
</evidence>
<feature type="transmembrane region" description="Helical" evidence="5">
    <location>
        <begin position="62"/>
        <end position="85"/>
    </location>
</feature>
<evidence type="ECO:0000313" key="7">
    <source>
        <dbReference type="Proteomes" id="UP000008825"/>
    </source>
</evidence>
<reference evidence="6 7" key="2">
    <citation type="journal article" date="2010" name="BMC Genomics">
        <title>The genome of Geobacter bemidjiensis, exemplar for the subsurface clade of Geobacter species that predominate in Fe(III)-reducing subsurface environments.</title>
        <authorList>
            <person name="Aklujkar M."/>
            <person name="Young N.D."/>
            <person name="Holmes D."/>
            <person name="Chavan M."/>
            <person name="Risso C."/>
            <person name="Kiss H.E."/>
            <person name="Han C.S."/>
            <person name="Land M.L."/>
            <person name="Lovley D.R."/>
        </authorList>
    </citation>
    <scope>NUCLEOTIDE SEQUENCE [LARGE SCALE GENOMIC DNA]</scope>
    <source>
        <strain evidence="7">ATCC BAA-1014 / DSM 16622 / JCM 12645 / Bem</strain>
    </source>
</reference>
<keyword evidence="4 5" id="KW-0472">Membrane</keyword>
<dbReference type="Pfam" id="PF01943">
    <property type="entry name" value="Polysacc_synt"/>
    <property type="match status" value="1"/>
</dbReference>
<dbReference type="AlphaFoldDB" id="B5EBE7"/>
<feature type="transmembrane region" description="Helical" evidence="5">
    <location>
        <begin position="163"/>
        <end position="184"/>
    </location>
</feature>
<keyword evidence="7" id="KW-1185">Reference proteome</keyword>
<sequence>MNQGWVSYLPAFLKKRVEGRQELQKVLNNTGWLFGDRLLRMGVGLFVGIWIARYLGPAQYGLLSYAASLVAVFSAIAILGLEGVVIREVVRSPEREQEILGTVFTLRLAAGLFAYLLTMVTVFLLRPTDHLTQMLVGIMGSVLVFGAFDTIDLWFQSKVLSRYVVYAKNAAFILVSALRLALVLLKAPLWTFAAANAAEIGLGAVGLVYVYRANSQRLGSWRITLDRARNLLAASWPLVLSGIVFMVYLRIDQIMLGQMADAHEVGVYASAVKIAEIWFFIPTAIVSSVFPNIVKAKENDEAEFYGRLQKVYNLLAFLGYAVAIPTTFLAGIVVFLFYGEAYASAAPMLVLLIWSDLFANLAVARNAFLMAMNWTRVLLLMVSVGAFVNIVLNYVLVPKYGGVGAAAASLISYWIAGHGACFLYKPLHRTGAMLTRALIYPRFW</sequence>
<keyword evidence="3 5" id="KW-1133">Transmembrane helix</keyword>
<dbReference type="InterPro" id="IPR052556">
    <property type="entry name" value="PolySynth_Transporter"/>
</dbReference>
<dbReference type="RefSeq" id="WP_012531872.1">
    <property type="nucleotide sequence ID" value="NC_011146.1"/>
</dbReference>
<dbReference type="PANTHER" id="PTHR43424:SF1">
    <property type="entry name" value="LOCUS PUTATIVE PROTEIN 1-RELATED"/>
    <property type="match status" value="1"/>
</dbReference>
<feature type="transmembrane region" description="Helical" evidence="5">
    <location>
        <begin position="311"/>
        <end position="338"/>
    </location>
</feature>
<evidence type="ECO:0000256" key="4">
    <source>
        <dbReference type="ARBA" id="ARBA00023136"/>
    </source>
</evidence>
<feature type="transmembrane region" description="Helical" evidence="5">
    <location>
        <begin position="403"/>
        <end position="424"/>
    </location>
</feature>
<dbReference type="eggNOG" id="COG2244">
    <property type="taxonomic scope" value="Bacteria"/>
</dbReference>
<accession>B5EBE7</accession>
<dbReference type="KEGG" id="gbm:Gbem_3446"/>